<dbReference type="FunFam" id="3.30.70.60:FF:000001">
    <property type="entry name" value="Elongation factor 1-beta 1 like"/>
    <property type="match status" value="1"/>
</dbReference>
<reference evidence="6 7" key="1">
    <citation type="submission" date="2019-03" db="EMBL/GenBank/DDBJ databases">
        <title>An improved genome assembly of the fluke Schistosoma japonicum.</title>
        <authorList>
            <person name="Hu W."/>
            <person name="Luo F."/>
            <person name="Yin M."/>
            <person name="Mo X."/>
            <person name="Sun C."/>
            <person name="Wu Q."/>
            <person name="Zhu B."/>
            <person name="Xiang M."/>
            <person name="Wang J."/>
            <person name="Wang Y."/>
            <person name="Zhang T."/>
            <person name="Xu B."/>
            <person name="Zheng H."/>
            <person name="Feng Z."/>
        </authorList>
    </citation>
    <scope>NUCLEOTIDE SEQUENCE [LARGE SCALE GENOMIC DNA]</scope>
    <source>
        <strain evidence="6">HuSjv2</strain>
        <tissue evidence="6">Worms</tissue>
    </source>
</reference>
<dbReference type="CDD" id="cd00292">
    <property type="entry name" value="EF1B"/>
    <property type="match status" value="1"/>
</dbReference>
<protein>
    <submittedName>
        <fullName evidence="6">Elongation factor 1-beta isoform 3</fullName>
    </submittedName>
</protein>
<dbReference type="Proteomes" id="UP000311919">
    <property type="component" value="Unassembled WGS sequence"/>
</dbReference>
<evidence type="ECO:0000256" key="2">
    <source>
        <dbReference type="ARBA" id="ARBA00022768"/>
    </source>
</evidence>
<evidence type="ECO:0000256" key="4">
    <source>
        <dbReference type="RuleBase" id="RU003791"/>
    </source>
</evidence>
<evidence type="ECO:0000313" key="7">
    <source>
        <dbReference type="Proteomes" id="UP000311919"/>
    </source>
</evidence>
<dbReference type="SMART" id="SM00888">
    <property type="entry name" value="EF1_GNE"/>
    <property type="match status" value="1"/>
</dbReference>
<dbReference type="Gene3D" id="1.20.1050.130">
    <property type="match status" value="1"/>
</dbReference>
<dbReference type="InterPro" id="IPR018940">
    <property type="entry name" value="EF-1_beta_acid_region_euk"/>
</dbReference>
<keyword evidence="2 4" id="KW-0251">Elongation factor</keyword>
<dbReference type="InterPro" id="IPR036219">
    <property type="entry name" value="eEF-1beta-like_sf"/>
</dbReference>
<dbReference type="Pfam" id="PF10587">
    <property type="entry name" value="EF-1_beta_acid"/>
    <property type="match status" value="1"/>
</dbReference>
<comment type="caution">
    <text evidence="6">The sequence shown here is derived from an EMBL/GenBank/DDBJ whole genome shotgun (WGS) entry which is preliminary data.</text>
</comment>
<dbReference type="Pfam" id="PF00736">
    <property type="entry name" value="EF1_GNE"/>
    <property type="match status" value="1"/>
</dbReference>
<accession>A0A4Z2DMG4</accession>
<feature type="domain" description="Translation elongation factor EF1B beta/delta subunit guanine nucleotide exchange" evidence="5">
    <location>
        <begin position="140"/>
        <end position="226"/>
    </location>
</feature>
<dbReference type="InterPro" id="IPR036282">
    <property type="entry name" value="Glutathione-S-Trfase_C_sf"/>
</dbReference>
<evidence type="ECO:0000313" key="6">
    <source>
        <dbReference type="EMBL" id="TNN17330.1"/>
    </source>
</evidence>
<dbReference type="InterPro" id="IPR014717">
    <property type="entry name" value="Transl_elong_EF1B/ribsomal_bS6"/>
</dbReference>
<keyword evidence="7" id="KW-1185">Reference proteome</keyword>
<keyword evidence="3 4" id="KW-0648">Protein biosynthesis</keyword>
<dbReference type="PANTHER" id="PTHR11595:SF21">
    <property type="entry name" value="ELONGATION FACTOR 1-BETA"/>
    <property type="match status" value="1"/>
</dbReference>
<dbReference type="SUPFAM" id="SSF54984">
    <property type="entry name" value="eEF-1beta-like"/>
    <property type="match status" value="1"/>
</dbReference>
<dbReference type="GO" id="GO:0003746">
    <property type="term" value="F:translation elongation factor activity"/>
    <property type="evidence" value="ECO:0007669"/>
    <property type="project" value="UniProtKB-KW"/>
</dbReference>
<dbReference type="InterPro" id="IPR001326">
    <property type="entry name" value="Transl_elong_EF1B_B/D_CS"/>
</dbReference>
<dbReference type="InterPro" id="IPR014038">
    <property type="entry name" value="EF1B_bsu/dsu_GNE"/>
</dbReference>
<name>A0A4Z2DMG4_SCHJA</name>
<dbReference type="GO" id="GO:0005085">
    <property type="term" value="F:guanyl-nucleotide exchange factor activity"/>
    <property type="evidence" value="ECO:0007669"/>
    <property type="project" value="TreeGrafter"/>
</dbReference>
<dbReference type="GO" id="GO:0005853">
    <property type="term" value="C:eukaryotic translation elongation factor 1 complex"/>
    <property type="evidence" value="ECO:0007669"/>
    <property type="project" value="InterPro"/>
</dbReference>
<dbReference type="InterPro" id="IPR049720">
    <property type="entry name" value="EF1B_bsu/dsu"/>
</dbReference>
<dbReference type="GO" id="GO:0005829">
    <property type="term" value="C:cytosol"/>
    <property type="evidence" value="ECO:0007669"/>
    <property type="project" value="TreeGrafter"/>
</dbReference>
<dbReference type="EMBL" id="SKCS01000094">
    <property type="protein sequence ID" value="TNN17330.1"/>
    <property type="molecule type" value="Genomic_DNA"/>
</dbReference>
<dbReference type="OrthoDB" id="331763at2759"/>
<proteinExistence type="inferred from homology"/>
<dbReference type="PROSITE" id="PS00825">
    <property type="entry name" value="EF1BD_2"/>
    <property type="match status" value="1"/>
</dbReference>
<evidence type="ECO:0000256" key="3">
    <source>
        <dbReference type="ARBA" id="ARBA00022917"/>
    </source>
</evidence>
<organism evidence="6 7">
    <name type="scientific">Schistosoma japonicum</name>
    <name type="common">Blood fluke</name>
    <dbReference type="NCBI Taxonomy" id="6182"/>
    <lineage>
        <taxon>Eukaryota</taxon>
        <taxon>Metazoa</taxon>
        <taxon>Spiralia</taxon>
        <taxon>Lophotrochozoa</taxon>
        <taxon>Platyhelminthes</taxon>
        <taxon>Trematoda</taxon>
        <taxon>Digenea</taxon>
        <taxon>Strigeidida</taxon>
        <taxon>Schistosomatoidea</taxon>
        <taxon>Schistosomatidae</taxon>
        <taxon>Schistosoma</taxon>
    </lineage>
</organism>
<sequence>MDFGNLSSDSALKKLDDFLLTRSYISGFQPTQADASTYIAVGKLPSSSFGNVGRWYRHIDSFGAERKQFPAPGKSDHPEAKGNINVLVTVLVAVDKCASPTDNEDDLFGSDDDEEYEKLRSERQAVYEAKKANKTVPVAKSTIVLDVKPWDDETNMADIETAVRSIQADGLLWGASKLVPLAYGIKKLQIGCVVEDDKIGTDMLEEEIMKFDDLVQSVDIAAFNKL</sequence>
<dbReference type="Gene3D" id="3.30.70.60">
    <property type="match status" value="1"/>
</dbReference>
<evidence type="ECO:0000256" key="1">
    <source>
        <dbReference type="ARBA" id="ARBA00007411"/>
    </source>
</evidence>
<dbReference type="AlphaFoldDB" id="A0A4Z2DMG4"/>
<gene>
    <name evidence="6" type="ORF">EWB00_011228</name>
</gene>
<dbReference type="PANTHER" id="PTHR11595">
    <property type="entry name" value="EF-HAND AND COILED-COIL DOMAIN-CONTAINING FAMILY MEMBER"/>
    <property type="match status" value="1"/>
</dbReference>
<dbReference type="SUPFAM" id="SSF47616">
    <property type="entry name" value="GST C-terminal domain-like"/>
    <property type="match status" value="1"/>
</dbReference>
<evidence type="ECO:0000259" key="5">
    <source>
        <dbReference type="SMART" id="SM00888"/>
    </source>
</evidence>
<dbReference type="STRING" id="6182.A0A4Z2DMG4"/>
<comment type="similarity">
    <text evidence="1 4">Belongs to the EF-1-beta/EF-1-delta family.</text>
</comment>